<dbReference type="GO" id="GO:0044341">
    <property type="term" value="P:sodium-dependent phosphate transport"/>
    <property type="evidence" value="ECO:0007669"/>
    <property type="project" value="InterPro"/>
</dbReference>
<evidence type="ECO:0000256" key="6">
    <source>
        <dbReference type="SAM" id="Phobius"/>
    </source>
</evidence>
<feature type="transmembrane region" description="Helical" evidence="6">
    <location>
        <begin position="187"/>
        <end position="207"/>
    </location>
</feature>
<evidence type="ECO:0000256" key="5">
    <source>
        <dbReference type="ARBA" id="ARBA00023136"/>
    </source>
</evidence>
<reference evidence="7 8" key="1">
    <citation type="submission" date="2014-06" db="EMBL/GenBank/DDBJ databases">
        <title>Whole Genome Sequences of Three Symbiotic Endozoicomonas Bacteria.</title>
        <authorList>
            <person name="Neave M.J."/>
            <person name="Apprill A."/>
            <person name="Voolstra C.R."/>
        </authorList>
    </citation>
    <scope>NUCLEOTIDE SEQUENCE [LARGE SCALE GENOMIC DNA]</scope>
    <source>
        <strain evidence="7 8">DSM 25634</strain>
    </source>
</reference>
<dbReference type="EMBL" id="JOKH01000002">
    <property type="protein sequence ID" value="KEQ17708.1"/>
    <property type="molecule type" value="Genomic_DNA"/>
</dbReference>
<proteinExistence type="predicted"/>
<evidence type="ECO:0000256" key="4">
    <source>
        <dbReference type="ARBA" id="ARBA00022989"/>
    </source>
</evidence>
<comment type="caution">
    <text evidence="7">The sequence shown here is derived from an EMBL/GenBank/DDBJ whole genome shotgun (WGS) entry which is preliminary data.</text>
</comment>
<keyword evidence="8" id="KW-1185">Reference proteome</keyword>
<keyword evidence="5 6" id="KW-0472">Membrane</keyword>
<feature type="transmembrane region" description="Helical" evidence="6">
    <location>
        <begin position="5"/>
        <end position="21"/>
    </location>
</feature>
<comment type="subcellular location">
    <subcellularLocation>
        <location evidence="1">Cell membrane</location>
        <topology evidence="1">Multi-pass membrane protein</topology>
    </subcellularLocation>
</comment>
<dbReference type="AlphaFoldDB" id="A0A081NGY5"/>
<gene>
    <name evidence="7" type="ORF">GZ78_08430</name>
</gene>
<feature type="transmembrane region" description="Helical" evidence="6">
    <location>
        <begin position="83"/>
        <end position="109"/>
    </location>
</feature>
<dbReference type="GO" id="GO:0005436">
    <property type="term" value="F:sodium:phosphate symporter activity"/>
    <property type="evidence" value="ECO:0007669"/>
    <property type="project" value="InterPro"/>
</dbReference>
<keyword evidence="4 6" id="KW-1133">Transmembrane helix</keyword>
<feature type="transmembrane region" description="Helical" evidence="6">
    <location>
        <begin position="302"/>
        <end position="325"/>
    </location>
</feature>
<sequence>MLGRLFLPSIIVMLIYGFWVSPEFRVIAAGVAIFLFGMVYLEQGFKVYTGGLLEALLKKTTDKVWKSLSFGVISTAFLQSSSLVSVIVISFLSAGLIGLTAGVGIIFGANLGSTAGAWLVAVFGLKVKLSAYAMPLLVIGLIFKSNRHKNINGLGYILLGIGFLFLGIHYMKVGFDAFKSSIDLVEFAMQGFLGVLVYTGVGMLATIIMQSTNATMVLTFSALAAGQLSYENALALAIGSNIGTTITAILGAISANAEGKRLAVAHLTFNIITAIIAIAALKPLMGAVDYLASAYGIAADNYTLKLAIFHSLFNIIGILTLLPFLNKMVHWLQTLFIDNSPQVPLNLAEDESLNVERAIYLNPVTLSYPDTALRAITKECGHLYRNTLELICYGIYLSGEKLRESDNLDELVQSWRREEQPWTIKELYIRHIKGIYADIIQYSGALEGQLPKQQAQELFALKVACRDFVQAIKHVKHIYKNMGKYTNSENEQIREQYNQLRLCLASVLKLVDILGVRRNYSHIREHTDQLKKELRERDEHTNQTLNELIRSGQVDPFVASSLLNDSAHVHDACTSLIDGAVIMLTRDREEYQEFDMSSEQPKTAA</sequence>
<dbReference type="Proteomes" id="UP000028073">
    <property type="component" value="Unassembled WGS sequence"/>
</dbReference>
<dbReference type="Pfam" id="PF02690">
    <property type="entry name" value="Na_Pi_cotrans"/>
    <property type="match status" value="2"/>
</dbReference>
<feature type="transmembrane region" description="Helical" evidence="6">
    <location>
        <begin position="236"/>
        <end position="255"/>
    </location>
</feature>
<feature type="transmembrane region" description="Helical" evidence="6">
    <location>
        <begin position="262"/>
        <end position="282"/>
    </location>
</feature>
<dbReference type="GO" id="GO:0005886">
    <property type="term" value="C:plasma membrane"/>
    <property type="evidence" value="ECO:0007669"/>
    <property type="project" value="UniProtKB-SubCell"/>
</dbReference>
<evidence type="ECO:0000313" key="7">
    <source>
        <dbReference type="EMBL" id="KEQ17708.1"/>
    </source>
</evidence>
<organism evidence="7 8">
    <name type="scientific">Endozoicomonas numazuensis</name>
    <dbReference type="NCBI Taxonomy" id="1137799"/>
    <lineage>
        <taxon>Bacteria</taxon>
        <taxon>Pseudomonadati</taxon>
        <taxon>Pseudomonadota</taxon>
        <taxon>Gammaproteobacteria</taxon>
        <taxon>Oceanospirillales</taxon>
        <taxon>Endozoicomonadaceae</taxon>
        <taxon>Endozoicomonas</taxon>
    </lineage>
</organism>
<accession>A0A081NGY5</accession>
<evidence type="ECO:0000313" key="8">
    <source>
        <dbReference type="Proteomes" id="UP000028073"/>
    </source>
</evidence>
<dbReference type="InterPro" id="IPR003841">
    <property type="entry name" value="Na/Pi_transpt"/>
</dbReference>
<evidence type="ECO:0000256" key="1">
    <source>
        <dbReference type="ARBA" id="ARBA00004651"/>
    </source>
</evidence>
<name>A0A081NGY5_9GAMM</name>
<dbReference type="PANTHER" id="PTHR10010:SF46">
    <property type="entry name" value="SODIUM-DEPENDENT PHOSPHATE TRANSPORT PROTEIN 2B"/>
    <property type="match status" value="1"/>
</dbReference>
<dbReference type="PANTHER" id="PTHR10010">
    <property type="entry name" value="SOLUTE CARRIER FAMILY 34 SODIUM PHOSPHATE , MEMBER 2-RELATED"/>
    <property type="match status" value="1"/>
</dbReference>
<protein>
    <recommendedName>
        <fullName evidence="9">Sodium:phosphate symporter</fullName>
    </recommendedName>
</protein>
<dbReference type="eggNOG" id="COG1283">
    <property type="taxonomic scope" value="Bacteria"/>
</dbReference>
<feature type="transmembrane region" description="Helical" evidence="6">
    <location>
        <begin position="115"/>
        <end position="142"/>
    </location>
</feature>
<keyword evidence="2" id="KW-1003">Cell membrane</keyword>
<feature type="transmembrane region" description="Helical" evidence="6">
    <location>
        <begin position="27"/>
        <end position="49"/>
    </location>
</feature>
<evidence type="ECO:0008006" key="9">
    <source>
        <dbReference type="Google" id="ProtNLM"/>
    </source>
</evidence>
<evidence type="ECO:0000256" key="3">
    <source>
        <dbReference type="ARBA" id="ARBA00022692"/>
    </source>
</evidence>
<feature type="transmembrane region" description="Helical" evidence="6">
    <location>
        <begin position="154"/>
        <end position="175"/>
    </location>
</feature>
<keyword evidence="3 6" id="KW-0812">Transmembrane</keyword>
<evidence type="ECO:0000256" key="2">
    <source>
        <dbReference type="ARBA" id="ARBA00022475"/>
    </source>
</evidence>
<dbReference type="NCBIfam" id="NF037997">
    <property type="entry name" value="Na_Pi_symport"/>
    <property type="match status" value="1"/>
</dbReference>